<protein>
    <submittedName>
        <fullName evidence="3">Transposase</fullName>
    </submittedName>
</protein>
<dbReference type="EMBL" id="JACSQB010000036">
    <property type="protein sequence ID" value="MBD8046268.1"/>
    <property type="molecule type" value="Genomic_DNA"/>
</dbReference>
<name>A0ABR8YQI2_9CLOT</name>
<organism evidence="3 4">
    <name type="scientific">Clostridium faecium</name>
    <dbReference type="NCBI Taxonomy" id="2762223"/>
    <lineage>
        <taxon>Bacteria</taxon>
        <taxon>Bacillati</taxon>
        <taxon>Bacillota</taxon>
        <taxon>Clostridia</taxon>
        <taxon>Eubacteriales</taxon>
        <taxon>Clostridiaceae</taxon>
        <taxon>Clostridium</taxon>
    </lineage>
</organism>
<dbReference type="InterPro" id="IPR010095">
    <property type="entry name" value="Cas12f1-like_TNB"/>
</dbReference>
<gene>
    <name evidence="3" type="ORF">H9637_04305</name>
</gene>
<dbReference type="RefSeq" id="WP_191739241.1">
    <property type="nucleotide sequence ID" value="NZ_JACSQB010000036.1"/>
</dbReference>
<feature type="domain" description="Cas12f1-like TNB" evidence="2">
    <location>
        <begin position="23"/>
        <end position="88"/>
    </location>
</feature>
<accession>A0ABR8YQI2</accession>
<keyword evidence="4" id="KW-1185">Reference proteome</keyword>
<proteinExistence type="predicted"/>
<evidence type="ECO:0000256" key="1">
    <source>
        <dbReference type="ARBA" id="ARBA00023125"/>
    </source>
</evidence>
<keyword evidence="1" id="KW-0238">DNA-binding</keyword>
<comment type="caution">
    <text evidence="3">The sequence shown here is derived from an EMBL/GenBank/DDBJ whole genome shotgun (WGS) entry which is preliminary data.</text>
</comment>
<evidence type="ECO:0000313" key="3">
    <source>
        <dbReference type="EMBL" id="MBD8046268.1"/>
    </source>
</evidence>
<evidence type="ECO:0000313" key="4">
    <source>
        <dbReference type="Proteomes" id="UP000627166"/>
    </source>
</evidence>
<sequence length="119" mass="13771">MIFNKTIELNFKFKPSLTVEQLNIIEYKAELKGIEVKFKEESYTSGCSAFDLEPIDKKYYDKTRRVVRVLFKSSFGLINSDVNGSLNILRKEEKCIPEIVQTMRDKGRVSSPLRVRVAC</sequence>
<reference evidence="3 4" key="1">
    <citation type="submission" date="2020-08" db="EMBL/GenBank/DDBJ databases">
        <title>A Genomic Blueprint of the Chicken Gut Microbiome.</title>
        <authorList>
            <person name="Gilroy R."/>
            <person name="Ravi A."/>
            <person name="Getino M."/>
            <person name="Pursley I."/>
            <person name="Horton D.L."/>
            <person name="Alikhan N.-F."/>
            <person name="Baker D."/>
            <person name="Gharbi K."/>
            <person name="Hall N."/>
            <person name="Watson M."/>
            <person name="Adriaenssens E.M."/>
            <person name="Foster-Nyarko E."/>
            <person name="Jarju S."/>
            <person name="Secka A."/>
            <person name="Antonio M."/>
            <person name="Oren A."/>
            <person name="Chaudhuri R."/>
            <person name="La Ragione R.M."/>
            <person name="Hildebrand F."/>
            <person name="Pallen M.J."/>
        </authorList>
    </citation>
    <scope>NUCLEOTIDE SEQUENCE [LARGE SCALE GENOMIC DNA]</scope>
    <source>
        <strain evidence="3 4">N37</strain>
    </source>
</reference>
<evidence type="ECO:0000259" key="2">
    <source>
        <dbReference type="Pfam" id="PF07282"/>
    </source>
</evidence>
<dbReference type="Proteomes" id="UP000627166">
    <property type="component" value="Unassembled WGS sequence"/>
</dbReference>
<dbReference type="Pfam" id="PF07282">
    <property type="entry name" value="Cas12f1-like_TNB"/>
    <property type="match status" value="1"/>
</dbReference>